<evidence type="ECO:0000256" key="1">
    <source>
        <dbReference type="SAM" id="SignalP"/>
    </source>
</evidence>
<proteinExistence type="predicted"/>
<dbReference type="GO" id="GO:0004180">
    <property type="term" value="F:carboxypeptidase activity"/>
    <property type="evidence" value="ECO:0007669"/>
    <property type="project" value="UniProtKB-KW"/>
</dbReference>
<dbReference type="Pfam" id="PF13620">
    <property type="entry name" value="CarboxypepD_reg"/>
    <property type="match status" value="1"/>
</dbReference>
<dbReference type="Gene3D" id="2.60.40.1120">
    <property type="entry name" value="Carboxypeptidase-like, regulatory domain"/>
    <property type="match status" value="1"/>
</dbReference>
<gene>
    <name evidence="2" type="ORF">IPP15_20420</name>
</gene>
<dbReference type="AlphaFoldDB" id="A0A9D7SYT7"/>
<accession>A0A9D7SYT7</accession>
<sequence>MNICLSKYITIISIALCLTTQLSAQVNKSSFKGNVRDESDLPIPGATIMILNAADSVLTQFGSSKPDGSFLIKNVPKGDYLINITFLGLAPFYQSIVSGSAEEIDLGKLTMKTHNTILNEVEVKADEIPIEIKKDTILYNADAFKTQPNANVEDLLKKLPGIEVGSDGSIKAQGEDVQKVLVDGKEFFGTDPKMATKNLPARAVKKSKSMTNNLTWLNSQA</sequence>
<name>A0A9D7SYT7_9BACT</name>
<comment type="caution">
    <text evidence="2">The sequence shown here is derived from an EMBL/GenBank/DDBJ whole genome shotgun (WGS) entry which is preliminary data.</text>
</comment>
<reference evidence="2 3" key="1">
    <citation type="submission" date="2020-10" db="EMBL/GenBank/DDBJ databases">
        <title>Connecting structure to function with the recovery of over 1000 high-quality activated sludge metagenome-assembled genomes encoding full-length rRNA genes using long-read sequencing.</title>
        <authorList>
            <person name="Singleton C.M."/>
            <person name="Petriglieri F."/>
            <person name="Kristensen J.M."/>
            <person name="Kirkegaard R.H."/>
            <person name="Michaelsen T.Y."/>
            <person name="Andersen M.H."/>
            <person name="Karst S.M."/>
            <person name="Dueholm M.S."/>
            <person name="Nielsen P.H."/>
            <person name="Albertsen M."/>
        </authorList>
    </citation>
    <scope>NUCLEOTIDE SEQUENCE [LARGE SCALE GENOMIC DNA]</scope>
    <source>
        <strain evidence="2">Ribe_18-Q3-R11-54_MAXAC.273</strain>
    </source>
</reference>
<feature type="signal peptide" evidence="1">
    <location>
        <begin position="1"/>
        <end position="24"/>
    </location>
</feature>
<keyword evidence="2" id="KW-0645">Protease</keyword>
<evidence type="ECO:0000313" key="2">
    <source>
        <dbReference type="EMBL" id="MBK9984696.1"/>
    </source>
</evidence>
<evidence type="ECO:0000313" key="3">
    <source>
        <dbReference type="Proteomes" id="UP000808337"/>
    </source>
</evidence>
<keyword evidence="2" id="KW-0378">Hydrolase</keyword>
<dbReference type="EMBL" id="JADKGY010000031">
    <property type="protein sequence ID" value="MBK9984696.1"/>
    <property type="molecule type" value="Genomic_DNA"/>
</dbReference>
<organism evidence="2 3">
    <name type="scientific">Candidatus Opimibacter skivensis</name>
    <dbReference type="NCBI Taxonomy" id="2982028"/>
    <lineage>
        <taxon>Bacteria</taxon>
        <taxon>Pseudomonadati</taxon>
        <taxon>Bacteroidota</taxon>
        <taxon>Saprospiria</taxon>
        <taxon>Saprospirales</taxon>
        <taxon>Saprospiraceae</taxon>
        <taxon>Candidatus Opimibacter</taxon>
    </lineage>
</organism>
<dbReference type="SUPFAM" id="SSF49464">
    <property type="entry name" value="Carboxypeptidase regulatory domain-like"/>
    <property type="match status" value="1"/>
</dbReference>
<feature type="chain" id="PRO_5039152140" evidence="1">
    <location>
        <begin position="25"/>
        <end position="221"/>
    </location>
</feature>
<keyword evidence="1" id="KW-0732">Signal</keyword>
<dbReference type="SUPFAM" id="SSF56935">
    <property type="entry name" value="Porins"/>
    <property type="match status" value="1"/>
</dbReference>
<dbReference type="InterPro" id="IPR008969">
    <property type="entry name" value="CarboxyPept-like_regulatory"/>
</dbReference>
<keyword evidence="2" id="KW-0121">Carboxypeptidase</keyword>
<dbReference type="Proteomes" id="UP000808337">
    <property type="component" value="Unassembled WGS sequence"/>
</dbReference>
<protein>
    <submittedName>
        <fullName evidence="2">Carboxypeptidase regulatory-like domain-containing protein</fullName>
    </submittedName>
</protein>